<accession>A0A0U5ES58</accession>
<dbReference type="PATRIC" id="fig|446692.3.peg.841"/>
<reference evidence="2" key="1">
    <citation type="submission" date="2014-09" db="EMBL/GenBank/DDBJ databases">
        <authorList>
            <person name="Illeghems K.G."/>
        </authorList>
    </citation>
    <scope>NUCLEOTIDE SEQUENCE [LARGE SCALE GENOMIC DNA]</scope>
    <source>
        <strain evidence="2">108B</strain>
    </source>
</reference>
<dbReference type="EMBL" id="LN606600">
    <property type="protein sequence ID" value="CEF40255.1"/>
    <property type="molecule type" value="Genomic_DNA"/>
</dbReference>
<dbReference type="KEGG" id="asz:ASN_853"/>
<organism evidence="1 2">
    <name type="scientific">Acetobacter senegalensis</name>
    <dbReference type="NCBI Taxonomy" id="446692"/>
    <lineage>
        <taxon>Bacteria</taxon>
        <taxon>Pseudomonadati</taxon>
        <taxon>Pseudomonadota</taxon>
        <taxon>Alphaproteobacteria</taxon>
        <taxon>Acetobacterales</taxon>
        <taxon>Acetobacteraceae</taxon>
        <taxon>Acetobacter</taxon>
    </lineage>
</organism>
<dbReference type="Proteomes" id="UP000056109">
    <property type="component" value="Chromosome I"/>
</dbReference>
<name>A0A0U5ES58_9PROT</name>
<keyword evidence="2" id="KW-1185">Reference proteome</keyword>
<sequence>MKSDLAGRLPQVQAAESGRKGKIISVFTDPLAR</sequence>
<gene>
    <name evidence="1" type="ORF">ASN_853</name>
</gene>
<proteinExistence type="predicted"/>
<protein>
    <submittedName>
        <fullName evidence="1">Uncharacterized protein</fullName>
    </submittedName>
</protein>
<dbReference type="AlphaFoldDB" id="A0A0U5ES58"/>
<evidence type="ECO:0000313" key="1">
    <source>
        <dbReference type="EMBL" id="CEF40255.1"/>
    </source>
</evidence>
<evidence type="ECO:0000313" key="2">
    <source>
        <dbReference type="Proteomes" id="UP000056109"/>
    </source>
</evidence>